<evidence type="ECO:0000259" key="6">
    <source>
        <dbReference type="Pfam" id="PF08281"/>
    </source>
</evidence>
<dbReference type="AlphaFoldDB" id="A0A5C6EBE2"/>
<evidence type="ECO:0000256" key="3">
    <source>
        <dbReference type="ARBA" id="ARBA00023082"/>
    </source>
</evidence>
<proteinExistence type="inferred from homology"/>
<dbReference type="PANTHER" id="PTHR43133">
    <property type="entry name" value="RNA POLYMERASE ECF-TYPE SIGMA FACTO"/>
    <property type="match status" value="1"/>
</dbReference>
<dbReference type="InterPro" id="IPR013324">
    <property type="entry name" value="RNA_pol_sigma_r3/r4-like"/>
</dbReference>
<protein>
    <submittedName>
        <fullName evidence="7">ECF RNA polymerase sigma factor SigL</fullName>
    </submittedName>
</protein>
<sequence length="198" mass="22685">MVVIKDCQPHQSKYMSKPTPRVNPPAAEGASALALLAVFESEETRLLRYAFSLTGRREVAEEIVQDVFLLLHSHWDDVNDPAAWLMRTVRNKAFTHIRDNRREVFGCDDHKPPISYSDQKTPEEWLLRMEAQRVVRTLLSQLSDSDRQLLKLKYFEDRKYSEIAAQTGLSVGNVGYRLHHLLKDLAKKLSPLGIDGKS</sequence>
<accession>A0A5C6EBE2</accession>
<evidence type="ECO:0000256" key="1">
    <source>
        <dbReference type="ARBA" id="ARBA00010641"/>
    </source>
</evidence>
<comment type="similarity">
    <text evidence="1">Belongs to the sigma-70 factor family. ECF subfamily.</text>
</comment>
<dbReference type="CDD" id="cd06171">
    <property type="entry name" value="Sigma70_r4"/>
    <property type="match status" value="1"/>
</dbReference>
<dbReference type="InterPro" id="IPR039425">
    <property type="entry name" value="RNA_pol_sigma-70-like"/>
</dbReference>
<dbReference type="NCBIfam" id="TIGR02937">
    <property type="entry name" value="sigma70-ECF"/>
    <property type="match status" value="1"/>
</dbReference>
<dbReference type="Pfam" id="PF08281">
    <property type="entry name" value="Sigma70_r4_2"/>
    <property type="match status" value="1"/>
</dbReference>
<dbReference type="InterPro" id="IPR013325">
    <property type="entry name" value="RNA_pol_sigma_r2"/>
</dbReference>
<dbReference type="InterPro" id="IPR007627">
    <property type="entry name" value="RNA_pol_sigma70_r2"/>
</dbReference>
<evidence type="ECO:0000259" key="5">
    <source>
        <dbReference type="Pfam" id="PF04542"/>
    </source>
</evidence>
<keyword evidence="8" id="KW-1185">Reference proteome</keyword>
<feature type="domain" description="RNA polymerase sigma-70 region 2" evidence="5">
    <location>
        <begin position="39"/>
        <end position="102"/>
    </location>
</feature>
<dbReference type="Pfam" id="PF04542">
    <property type="entry name" value="Sigma70_r2"/>
    <property type="match status" value="1"/>
</dbReference>
<evidence type="ECO:0000256" key="4">
    <source>
        <dbReference type="ARBA" id="ARBA00023163"/>
    </source>
</evidence>
<dbReference type="EMBL" id="SJPY01000001">
    <property type="protein sequence ID" value="TWU46030.1"/>
    <property type="molecule type" value="Genomic_DNA"/>
</dbReference>
<name>A0A5C6EBE2_9BACT</name>
<organism evidence="7 8">
    <name type="scientific">Novipirellula aureliae</name>
    <dbReference type="NCBI Taxonomy" id="2527966"/>
    <lineage>
        <taxon>Bacteria</taxon>
        <taxon>Pseudomonadati</taxon>
        <taxon>Planctomycetota</taxon>
        <taxon>Planctomycetia</taxon>
        <taxon>Pirellulales</taxon>
        <taxon>Pirellulaceae</taxon>
        <taxon>Novipirellula</taxon>
    </lineage>
</organism>
<dbReference type="GO" id="GO:0006352">
    <property type="term" value="P:DNA-templated transcription initiation"/>
    <property type="evidence" value="ECO:0007669"/>
    <property type="project" value="InterPro"/>
</dbReference>
<dbReference type="Gene3D" id="1.10.10.10">
    <property type="entry name" value="Winged helix-like DNA-binding domain superfamily/Winged helix DNA-binding domain"/>
    <property type="match status" value="1"/>
</dbReference>
<dbReference type="PANTHER" id="PTHR43133:SF46">
    <property type="entry name" value="RNA POLYMERASE SIGMA-70 FACTOR ECF SUBFAMILY"/>
    <property type="match status" value="1"/>
</dbReference>
<dbReference type="InterPro" id="IPR013249">
    <property type="entry name" value="RNA_pol_sigma70_r4_t2"/>
</dbReference>
<dbReference type="Gene3D" id="1.10.1740.10">
    <property type="match status" value="1"/>
</dbReference>
<gene>
    <name evidence="7" type="primary">sigL_2</name>
    <name evidence="7" type="ORF">Q31b_12080</name>
</gene>
<reference evidence="7 8" key="1">
    <citation type="submission" date="2019-02" db="EMBL/GenBank/DDBJ databases">
        <title>Deep-cultivation of Planctomycetes and their phenomic and genomic characterization uncovers novel biology.</title>
        <authorList>
            <person name="Wiegand S."/>
            <person name="Jogler M."/>
            <person name="Boedeker C."/>
            <person name="Pinto D."/>
            <person name="Vollmers J."/>
            <person name="Rivas-Marin E."/>
            <person name="Kohn T."/>
            <person name="Peeters S.H."/>
            <person name="Heuer A."/>
            <person name="Rast P."/>
            <person name="Oberbeckmann S."/>
            <person name="Bunk B."/>
            <person name="Jeske O."/>
            <person name="Meyerdierks A."/>
            <person name="Storesund J.E."/>
            <person name="Kallscheuer N."/>
            <person name="Luecker S."/>
            <person name="Lage O.M."/>
            <person name="Pohl T."/>
            <person name="Merkel B.J."/>
            <person name="Hornburger P."/>
            <person name="Mueller R.-W."/>
            <person name="Bruemmer F."/>
            <person name="Labrenz M."/>
            <person name="Spormann A.M."/>
            <person name="Op Den Camp H."/>
            <person name="Overmann J."/>
            <person name="Amann R."/>
            <person name="Jetten M.S.M."/>
            <person name="Mascher T."/>
            <person name="Medema M.H."/>
            <person name="Devos D.P."/>
            <person name="Kaster A.-K."/>
            <person name="Ovreas L."/>
            <person name="Rohde M."/>
            <person name="Galperin M.Y."/>
            <person name="Jogler C."/>
        </authorList>
    </citation>
    <scope>NUCLEOTIDE SEQUENCE [LARGE SCALE GENOMIC DNA]</scope>
    <source>
        <strain evidence="7 8">Q31b</strain>
    </source>
</reference>
<keyword evidence="3" id="KW-0731">Sigma factor</keyword>
<dbReference type="InterPro" id="IPR014284">
    <property type="entry name" value="RNA_pol_sigma-70_dom"/>
</dbReference>
<evidence type="ECO:0000313" key="8">
    <source>
        <dbReference type="Proteomes" id="UP000315471"/>
    </source>
</evidence>
<evidence type="ECO:0000313" key="7">
    <source>
        <dbReference type="EMBL" id="TWU46030.1"/>
    </source>
</evidence>
<dbReference type="InterPro" id="IPR036388">
    <property type="entry name" value="WH-like_DNA-bd_sf"/>
</dbReference>
<keyword evidence="4" id="KW-0804">Transcription</keyword>
<dbReference type="Proteomes" id="UP000315471">
    <property type="component" value="Unassembled WGS sequence"/>
</dbReference>
<comment type="caution">
    <text evidence="7">The sequence shown here is derived from an EMBL/GenBank/DDBJ whole genome shotgun (WGS) entry which is preliminary data.</text>
</comment>
<feature type="domain" description="RNA polymerase sigma factor 70 region 4 type 2" evidence="6">
    <location>
        <begin position="134"/>
        <end position="185"/>
    </location>
</feature>
<dbReference type="SUPFAM" id="SSF88659">
    <property type="entry name" value="Sigma3 and sigma4 domains of RNA polymerase sigma factors"/>
    <property type="match status" value="1"/>
</dbReference>
<keyword evidence="2" id="KW-0805">Transcription regulation</keyword>
<dbReference type="GO" id="GO:0016987">
    <property type="term" value="F:sigma factor activity"/>
    <property type="evidence" value="ECO:0007669"/>
    <property type="project" value="UniProtKB-KW"/>
</dbReference>
<evidence type="ECO:0000256" key="2">
    <source>
        <dbReference type="ARBA" id="ARBA00023015"/>
    </source>
</evidence>
<dbReference type="GO" id="GO:0003677">
    <property type="term" value="F:DNA binding"/>
    <property type="evidence" value="ECO:0007669"/>
    <property type="project" value="InterPro"/>
</dbReference>
<dbReference type="SUPFAM" id="SSF88946">
    <property type="entry name" value="Sigma2 domain of RNA polymerase sigma factors"/>
    <property type="match status" value="1"/>
</dbReference>